<dbReference type="OrthoDB" id="4509586at2"/>
<dbReference type="RefSeq" id="WP_150258913.1">
    <property type="nucleotide sequence ID" value="NZ_CP029189.1"/>
</dbReference>
<dbReference type="InterPro" id="IPR010982">
    <property type="entry name" value="Lambda_DNA-bd_dom_sf"/>
</dbReference>
<sequence length="363" mass="39649">MNTTPHRPLRAGLISGFVLRAARTSIPTTQQGLAELLAVDLAIVQGWESGRRPLANMKAGILLGMRRRLAVLGASPAVLALLDPAMDADRIIAAVLTADDDAEHPLGEWVHTRRTAHMLAWALTGTPPHSVADLLAAPRRGPAGVAPLLDPDDRRIFFDRLRNTAESAPRTDAGGILLHRQALYLSSYDRSPQAVAWTADALHARREALTARGWTPRWAEARSTAAALARLGDPVPMYDFIERAMADDDGEAANLNYWAYWLGVAHQPQADDTFMRDRTLTGLDPVALLRALADGMHFAPGYVDLYTHSLWALLHAHPWLPQALPALSASLAGRLDRLLDEGGISPRSKRELGAVHYVLHQNR</sequence>
<proteinExistence type="predicted"/>
<organism evidence="1 2">
    <name type="scientific">Streptomyces venezuelae</name>
    <dbReference type="NCBI Taxonomy" id="54571"/>
    <lineage>
        <taxon>Bacteria</taxon>
        <taxon>Bacillati</taxon>
        <taxon>Actinomycetota</taxon>
        <taxon>Actinomycetes</taxon>
        <taxon>Kitasatosporales</taxon>
        <taxon>Streptomycetaceae</taxon>
        <taxon>Streptomyces</taxon>
    </lineage>
</organism>
<dbReference type="EMBL" id="CP029189">
    <property type="protein sequence ID" value="QES56311.1"/>
    <property type="molecule type" value="Genomic_DNA"/>
</dbReference>
<accession>A0A5P2DSN3</accession>
<dbReference type="SUPFAM" id="SSF47413">
    <property type="entry name" value="lambda repressor-like DNA-binding domains"/>
    <property type="match status" value="1"/>
</dbReference>
<dbReference type="Proteomes" id="UP000324101">
    <property type="component" value="Chromosome"/>
</dbReference>
<dbReference type="GO" id="GO:0003677">
    <property type="term" value="F:DNA binding"/>
    <property type="evidence" value="ECO:0007669"/>
    <property type="project" value="InterPro"/>
</dbReference>
<name>A0A5P2DSN3_STRVZ</name>
<evidence type="ECO:0000313" key="2">
    <source>
        <dbReference type="Proteomes" id="UP000324101"/>
    </source>
</evidence>
<protein>
    <submittedName>
        <fullName evidence="1">Transcriptional regulator</fullName>
    </submittedName>
</protein>
<reference evidence="1 2" key="1">
    <citation type="submission" date="2018-05" db="EMBL/GenBank/DDBJ databases">
        <title>Streptomyces venezuelae.</title>
        <authorList>
            <person name="Kim W."/>
            <person name="Lee N."/>
            <person name="Cho B.-K."/>
        </authorList>
    </citation>
    <scope>NUCLEOTIDE SEQUENCE [LARGE SCALE GENOMIC DNA]</scope>
    <source>
        <strain evidence="1 2">ATCC 21018</strain>
    </source>
</reference>
<evidence type="ECO:0000313" key="1">
    <source>
        <dbReference type="EMBL" id="QES56311.1"/>
    </source>
</evidence>
<gene>
    <name evidence="1" type="ORF">DEJ51_20815</name>
</gene>
<dbReference type="AlphaFoldDB" id="A0A5P2DSN3"/>